<comment type="caution">
    <text evidence="2">The sequence shown here is derived from an EMBL/GenBank/DDBJ whole genome shotgun (WGS) entry which is preliminary data.</text>
</comment>
<organism evidence="2 3">
    <name type="scientific">Longispora fulva</name>
    <dbReference type="NCBI Taxonomy" id="619741"/>
    <lineage>
        <taxon>Bacteria</taxon>
        <taxon>Bacillati</taxon>
        <taxon>Actinomycetota</taxon>
        <taxon>Actinomycetes</taxon>
        <taxon>Micromonosporales</taxon>
        <taxon>Micromonosporaceae</taxon>
        <taxon>Longispora</taxon>
    </lineage>
</organism>
<dbReference type="EMBL" id="JADOUF010000001">
    <property type="protein sequence ID" value="MBG6135164.1"/>
    <property type="molecule type" value="Genomic_DNA"/>
</dbReference>
<feature type="region of interest" description="Disordered" evidence="1">
    <location>
        <begin position="21"/>
        <end position="79"/>
    </location>
</feature>
<feature type="compositionally biased region" description="Basic and acidic residues" evidence="1">
    <location>
        <begin position="39"/>
        <end position="48"/>
    </location>
</feature>
<name>A0A8J7GLF3_9ACTN</name>
<protein>
    <submittedName>
        <fullName evidence="2">Uncharacterized protein</fullName>
    </submittedName>
</protein>
<evidence type="ECO:0000256" key="1">
    <source>
        <dbReference type="SAM" id="MobiDB-lite"/>
    </source>
</evidence>
<sequence length="79" mass="8121">MTAVLATLALLALVTYGLQVQHHRTRPLPGPTGSGPAVADRDTERVDADLAALDPTSDGDAGGRAAARARVGRTAHPVR</sequence>
<accession>A0A8J7GLF3</accession>
<proteinExistence type="predicted"/>
<evidence type="ECO:0000313" key="2">
    <source>
        <dbReference type="EMBL" id="MBG6135164.1"/>
    </source>
</evidence>
<feature type="compositionally biased region" description="Basic residues" evidence="1">
    <location>
        <begin position="70"/>
        <end position="79"/>
    </location>
</feature>
<evidence type="ECO:0000313" key="3">
    <source>
        <dbReference type="Proteomes" id="UP000622552"/>
    </source>
</evidence>
<keyword evidence="3" id="KW-1185">Reference proteome</keyword>
<dbReference type="AlphaFoldDB" id="A0A8J7GLF3"/>
<gene>
    <name evidence="2" type="ORF">IW245_001358</name>
</gene>
<dbReference type="RefSeq" id="WP_197002315.1">
    <property type="nucleotide sequence ID" value="NZ_BONS01000003.1"/>
</dbReference>
<dbReference type="Proteomes" id="UP000622552">
    <property type="component" value="Unassembled WGS sequence"/>
</dbReference>
<reference evidence="2" key="1">
    <citation type="submission" date="2020-11" db="EMBL/GenBank/DDBJ databases">
        <title>Sequencing the genomes of 1000 actinobacteria strains.</title>
        <authorList>
            <person name="Klenk H.-P."/>
        </authorList>
    </citation>
    <scope>NUCLEOTIDE SEQUENCE</scope>
    <source>
        <strain evidence="2">DSM 45356</strain>
    </source>
</reference>